<evidence type="ECO:0000256" key="5">
    <source>
        <dbReference type="ARBA" id="ARBA00022840"/>
    </source>
</evidence>
<dbReference type="CDD" id="cd01173">
    <property type="entry name" value="pyridoxal_pyridoxamine_kinase"/>
    <property type="match status" value="1"/>
</dbReference>
<dbReference type="NCBIfam" id="TIGR00687">
    <property type="entry name" value="pyridox_kin"/>
    <property type="match status" value="1"/>
</dbReference>
<evidence type="ECO:0000256" key="3">
    <source>
        <dbReference type="ARBA" id="ARBA00022741"/>
    </source>
</evidence>
<dbReference type="EC" id="2.7.1.35" evidence="1"/>
<dbReference type="GO" id="GO:0005524">
    <property type="term" value="F:ATP binding"/>
    <property type="evidence" value="ECO:0007669"/>
    <property type="project" value="UniProtKB-KW"/>
</dbReference>
<evidence type="ECO:0000256" key="4">
    <source>
        <dbReference type="ARBA" id="ARBA00022777"/>
    </source>
</evidence>
<name>A0A109DC28_9VIBR</name>
<dbReference type="OrthoDB" id="9800808at2"/>
<reference evidence="7 8" key="1">
    <citation type="submission" date="2015-11" db="EMBL/GenBank/DDBJ databases">
        <title>Draft WGS of Vibrio toranzoniae.</title>
        <authorList>
            <person name="Lasa A."/>
            <person name="Romalde J.L."/>
        </authorList>
    </citation>
    <scope>NUCLEOTIDE SEQUENCE [LARGE SCALE GENOMIC DNA]</scope>
    <source>
        <strain evidence="7 8">Vb 10.8</strain>
    </source>
</reference>
<organism evidence="7 8">
    <name type="scientific">Vibrio toranzoniae</name>
    <dbReference type="NCBI Taxonomy" id="1194427"/>
    <lineage>
        <taxon>Bacteria</taxon>
        <taxon>Pseudomonadati</taxon>
        <taxon>Pseudomonadota</taxon>
        <taxon>Gammaproteobacteria</taxon>
        <taxon>Vibrionales</taxon>
        <taxon>Vibrionaceae</taxon>
        <taxon>Vibrio</taxon>
    </lineage>
</organism>
<proteinExistence type="predicted"/>
<keyword evidence="3" id="KW-0547">Nucleotide-binding</keyword>
<dbReference type="InterPro" id="IPR004625">
    <property type="entry name" value="PyrdxlKinase"/>
</dbReference>
<sequence length="285" mass="31282">MKSIISIQSHVVYGHAGNSSVVFPIQRMGLDVWPIHTVQFSNHTQYQQGWTGQTFGSDDIRNLIRGLDNINALKDCGAILSGYQGSADQCKAVAESVNLVKEKNHSALYICDPVMGDPDKGCIVEDGVKTAIAKHLLPIADVIVPNQFELSELTDTKIHSLYDAVTACKKALELGPKMVLVKHLHSLPDDAFSMILATKKACYLAQRPNIEFDKQPVGVGDLISGLFTAGLMKRMSPVAAFRHANNAVYGVLELTKIYGTWELQTINAQYEFVEPTHDFNVVKIG</sequence>
<dbReference type="Proteomes" id="UP000057389">
    <property type="component" value="Unassembled WGS sequence"/>
</dbReference>
<accession>A0A109DC28</accession>
<dbReference type="RefSeq" id="WP_060466788.1">
    <property type="nucleotide sequence ID" value="NZ_AP025515.1"/>
</dbReference>
<dbReference type="PANTHER" id="PTHR10534:SF2">
    <property type="entry name" value="PYRIDOXAL KINASE"/>
    <property type="match status" value="1"/>
</dbReference>
<evidence type="ECO:0000313" key="8">
    <source>
        <dbReference type="Proteomes" id="UP000057389"/>
    </source>
</evidence>
<gene>
    <name evidence="7" type="ORF">APQ14_18360</name>
</gene>
<protein>
    <recommendedName>
        <fullName evidence="1">pyridoxal kinase</fullName>
        <ecNumber evidence="1">2.7.1.35</ecNumber>
    </recommendedName>
</protein>
<dbReference type="AlphaFoldDB" id="A0A109DC28"/>
<keyword evidence="8" id="KW-1185">Reference proteome</keyword>
<evidence type="ECO:0000256" key="2">
    <source>
        <dbReference type="ARBA" id="ARBA00022679"/>
    </source>
</evidence>
<dbReference type="InterPro" id="IPR013749">
    <property type="entry name" value="PM/HMP-P_kinase-1"/>
</dbReference>
<dbReference type="Gene3D" id="3.40.1190.20">
    <property type="match status" value="1"/>
</dbReference>
<evidence type="ECO:0000313" key="7">
    <source>
        <dbReference type="EMBL" id="KWU02678.1"/>
    </source>
</evidence>
<evidence type="ECO:0000256" key="1">
    <source>
        <dbReference type="ARBA" id="ARBA00012104"/>
    </source>
</evidence>
<dbReference type="NCBIfam" id="NF004398">
    <property type="entry name" value="PRK05756.1"/>
    <property type="match status" value="1"/>
</dbReference>
<comment type="caution">
    <text evidence="7">The sequence shown here is derived from an EMBL/GenBank/DDBJ whole genome shotgun (WGS) entry which is preliminary data.</text>
</comment>
<dbReference type="GO" id="GO:0009443">
    <property type="term" value="P:pyridoxal 5'-phosphate salvage"/>
    <property type="evidence" value="ECO:0007669"/>
    <property type="project" value="InterPro"/>
</dbReference>
<dbReference type="SUPFAM" id="SSF53613">
    <property type="entry name" value="Ribokinase-like"/>
    <property type="match status" value="1"/>
</dbReference>
<feature type="domain" description="Pyridoxamine kinase/Phosphomethylpyrimidine kinase" evidence="6">
    <location>
        <begin position="83"/>
        <end position="253"/>
    </location>
</feature>
<keyword evidence="2 7" id="KW-0808">Transferase</keyword>
<dbReference type="GO" id="GO:0008478">
    <property type="term" value="F:pyridoxal kinase activity"/>
    <property type="evidence" value="ECO:0007669"/>
    <property type="project" value="UniProtKB-EC"/>
</dbReference>
<dbReference type="Pfam" id="PF08543">
    <property type="entry name" value="Phos_pyr_kin"/>
    <property type="match status" value="1"/>
</dbReference>
<dbReference type="InterPro" id="IPR029056">
    <property type="entry name" value="Ribokinase-like"/>
</dbReference>
<dbReference type="GO" id="GO:0005829">
    <property type="term" value="C:cytosol"/>
    <property type="evidence" value="ECO:0007669"/>
    <property type="project" value="TreeGrafter"/>
</dbReference>
<keyword evidence="4 7" id="KW-0418">Kinase</keyword>
<keyword evidence="5" id="KW-0067">ATP-binding</keyword>
<evidence type="ECO:0000259" key="6">
    <source>
        <dbReference type="Pfam" id="PF08543"/>
    </source>
</evidence>
<dbReference type="EMBL" id="LMXU01000001">
    <property type="protein sequence ID" value="KWU02678.1"/>
    <property type="molecule type" value="Genomic_DNA"/>
</dbReference>
<dbReference type="PANTHER" id="PTHR10534">
    <property type="entry name" value="PYRIDOXAL KINASE"/>
    <property type="match status" value="1"/>
</dbReference>
<dbReference type="GeneID" id="300180097"/>